<evidence type="ECO:0000256" key="4">
    <source>
        <dbReference type="ARBA" id="ARBA00022989"/>
    </source>
</evidence>
<evidence type="ECO:0000256" key="2">
    <source>
        <dbReference type="ARBA" id="ARBA00022475"/>
    </source>
</evidence>
<organism evidence="8 9">
    <name type="scientific">Halomonas salifodinae</name>
    <dbReference type="NCBI Taxonomy" id="438745"/>
    <lineage>
        <taxon>Bacteria</taxon>
        <taxon>Pseudomonadati</taxon>
        <taxon>Pseudomonadota</taxon>
        <taxon>Gammaproteobacteria</taxon>
        <taxon>Oceanospirillales</taxon>
        <taxon>Halomonadaceae</taxon>
        <taxon>Halomonas</taxon>
    </lineage>
</organism>
<comment type="subcellular location">
    <subcellularLocation>
        <location evidence="1">Cell membrane</location>
        <topology evidence="1">Multi-pass membrane protein</topology>
    </subcellularLocation>
</comment>
<evidence type="ECO:0000256" key="3">
    <source>
        <dbReference type="ARBA" id="ARBA00022692"/>
    </source>
</evidence>
<evidence type="ECO:0000256" key="1">
    <source>
        <dbReference type="ARBA" id="ARBA00004651"/>
    </source>
</evidence>
<keyword evidence="2" id="KW-1003">Cell membrane</keyword>
<dbReference type="Proteomes" id="UP001596411">
    <property type="component" value="Unassembled WGS sequence"/>
</dbReference>
<comment type="caution">
    <text evidence="8">The sequence shown here is derived from an EMBL/GenBank/DDBJ whole genome shotgun (WGS) entry which is preliminary data.</text>
</comment>
<keyword evidence="5 6" id="KW-0472">Membrane</keyword>
<sequence length="297" mass="33726">MRFPTVFTRPATRDGDPAPTVIRRHTRFTRLWHWVNVICLIVLLMSGLQIFNAHPALYWGKDSSFDAPALSIRAIRNEEGEWRGITQLGGYRFDTTGVLGISGPVDARERRAFPAWATLPGPRWLSAGRQWHFLAGWLFAPLLIAYLLYLVIGGHLRRHLLPRRDEWRRLGQTLGEHLRLRFPTGEEARHYNLLQKLAYLLVLFVILPLVVLTGLTMSPTLDAAWPWLLDVFGGRQSARTLHFLCALALVGFFLIHVALVLVSGVVNNLRSMITGRYVLPPDSIPDPSEEARDEQDT</sequence>
<protein>
    <submittedName>
        <fullName evidence="8">Cytochrome b/b6 domain-containing protein</fullName>
    </submittedName>
</protein>
<proteinExistence type="predicted"/>
<evidence type="ECO:0000256" key="6">
    <source>
        <dbReference type="SAM" id="Phobius"/>
    </source>
</evidence>
<evidence type="ECO:0000313" key="8">
    <source>
        <dbReference type="EMBL" id="MFC7089047.1"/>
    </source>
</evidence>
<dbReference type="InterPro" id="IPR051542">
    <property type="entry name" value="Hydrogenase_cytochrome"/>
</dbReference>
<dbReference type="EMBL" id="JBHSZP010000013">
    <property type="protein sequence ID" value="MFC7089047.1"/>
    <property type="molecule type" value="Genomic_DNA"/>
</dbReference>
<keyword evidence="9" id="KW-1185">Reference proteome</keyword>
<dbReference type="Gene3D" id="1.20.950.20">
    <property type="entry name" value="Transmembrane di-heme cytochromes, Chain C"/>
    <property type="match status" value="1"/>
</dbReference>
<evidence type="ECO:0000259" key="7">
    <source>
        <dbReference type="Pfam" id="PF01292"/>
    </source>
</evidence>
<evidence type="ECO:0000313" key="9">
    <source>
        <dbReference type="Proteomes" id="UP001596411"/>
    </source>
</evidence>
<name>A0ABW2ETR5_9GAMM</name>
<dbReference type="RefSeq" id="WP_346062676.1">
    <property type="nucleotide sequence ID" value="NZ_BAAADR010000012.1"/>
</dbReference>
<feature type="transmembrane region" description="Helical" evidence="6">
    <location>
        <begin position="197"/>
        <end position="221"/>
    </location>
</feature>
<accession>A0ABW2ETR5</accession>
<evidence type="ECO:0000256" key="5">
    <source>
        <dbReference type="ARBA" id="ARBA00023136"/>
    </source>
</evidence>
<dbReference type="InterPro" id="IPR016174">
    <property type="entry name" value="Di-haem_cyt_TM"/>
</dbReference>
<gene>
    <name evidence="8" type="ORF">ACFQH5_05750</name>
</gene>
<feature type="transmembrane region" description="Helical" evidence="6">
    <location>
        <begin position="241"/>
        <end position="266"/>
    </location>
</feature>
<feature type="transmembrane region" description="Helical" evidence="6">
    <location>
        <begin position="131"/>
        <end position="152"/>
    </location>
</feature>
<keyword evidence="3 6" id="KW-0812">Transmembrane</keyword>
<feature type="domain" description="Cytochrome b561 bacterial/Ni-hydrogenase" evidence="7">
    <location>
        <begin position="24"/>
        <end position="275"/>
    </location>
</feature>
<dbReference type="InterPro" id="IPR011577">
    <property type="entry name" value="Cyt_b561_bac/Ni-Hgenase"/>
</dbReference>
<dbReference type="PANTHER" id="PTHR30485:SF1">
    <property type="entry name" value="CYTOCHROME YDHU-RELATED"/>
    <property type="match status" value="1"/>
</dbReference>
<reference evidence="9" key="1">
    <citation type="journal article" date="2019" name="Int. J. Syst. Evol. Microbiol.">
        <title>The Global Catalogue of Microorganisms (GCM) 10K type strain sequencing project: providing services to taxonomists for standard genome sequencing and annotation.</title>
        <authorList>
            <consortium name="The Broad Institute Genomics Platform"/>
            <consortium name="The Broad Institute Genome Sequencing Center for Infectious Disease"/>
            <person name="Wu L."/>
            <person name="Ma J."/>
        </authorList>
    </citation>
    <scope>NUCLEOTIDE SEQUENCE [LARGE SCALE GENOMIC DNA]</scope>
    <source>
        <strain evidence="9">CGMCC 1.13666</strain>
    </source>
</reference>
<keyword evidence="4 6" id="KW-1133">Transmembrane helix</keyword>
<dbReference type="PANTHER" id="PTHR30485">
    <property type="entry name" value="NI/FE-HYDROGENASE 1 B-TYPE CYTOCHROME SUBUNIT"/>
    <property type="match status" value="1"/>
</dbReference>
<dbReference type="Pfam" id="PF01292">
    <property type="entry name" value="Ni_hydr_CYTB"/>
    <property type="match status" value="1"/>
</dbReference>
<dbReference type="SUPFAM" id="SSF81342">
    <property type="entry name" value="Transmembrane di-heme cytochromes"/>
    <property type="match status" value="1"/>
</dbReference>
<feature type="transmembrane region" description="Helical" evidence="6">
    <location>
        <begin position="31"/>
        <end position="51"/>
    </location>
</feature>